<gene>
    <name evidence="1" type="ORF">DRF65_04590</name>
</gene>
<keyword evidence="2" id="KW-1185">Reference proteome</keyword>
<name>A0A3D9CBW0_9FLAO</name>
<evidence type="ECO:0000313" key="2">
    <source>
        <dbReference type="Proteomes" id="UP000256686"/>
    </source>
</evidence>
<dbReference type="EMBL" id="QNVT01000003">
    <property type="protein sequence ID" value="REC63380.1"/>
    <property type="molecule type" value="Genomic_DNA"/>
</dbReference>
<accession>A0A3D9CBW0</accession>
<dbReference type="AlphaFoldDB" id="A0A3D9CBW0"/>
<sequence length="97" mass="11294">MAIAKKGLRKIIVIDEVFYWKIRKKISHNERHDVEYEISVQHESEGQILLINVGFCRSEPYGRESMEITPSLIESNITEAIELGWEYNKQGKAITLM</sequence>
<organism evidence="1 2">
    <name type="scientific">Chryseobacterium pennae</name>
    <dbReference type="NCBI Taxonomy" id="2258962"/>
    <lineage>
        <taxon>Bacteria</taxon>
        <taxon>Pseudomonadati</taxon>
        <taxon>Bacteroidota</taxon>
        <taxon>Flavobacteriia</taxon>
        <taxon>Flavobacteriales</taxon>
        <taxon>Weeksellaceae</taxon>
        <taxon>Chryseobacterium group</taxon>
        <taxon>Chryseobacterium</taxon>
    </lineage>
</organism>
<evidence type="ECO:0000313" key="1">
    <source>
        <dbReference type="EMBL" id="REC63380.1"/>
    </source>
</evidence>
<reference evidence="2" key="1">
    <citation type="submission" date="2018-06" db="EMBL/GenBank/DDBJ databases">
        <authorList>
            <person name="Lum Nde A."/>
            <person name="Hugo C."/>
        </authorList>
    </citation>
    <scope>NUCLEOTIDE SEQUENCE [LARGE SCALE GENOMIC DNA]</scope>
    <source>
        <strain evidence="2">1_F178</strain>
    </source>
</reference>
<proteinExistence type="predicted"/>
<comment type="caution">
    <text evidence="1">The sequence shown here is derived from an EMBL/GenBank/DDBJ whole genome shotgun (WGS) entry which is preliminary data.</text>
</comment>
<protein>
    <submittedName>
        <fullName evidence="1">Uncharacterized protein</fullName>
    </submittedName>
</protein>
<dbReference type="Proteomes" id="UP000256686">
    <property type="component" value="Unassembled WGS sequence"/>
</dbReference>
<dbReference type="RefSeq" id="WP_115969219.1">
    <property type="nucleotide sequence ID" value="NZ_QNVT01000003.1"/>
</dbReference>